<dbReference type="SUPFAM" id="SSF89942">
    <property type="entry name" value="eEF1-gamma domain"/>
    <property type="match status" value="1"/>
</dbReference>
<dbReference type="SFLD" id="SFLDG00358">
    <property type="entry name" value="Main_(cytGST)"/>
    <property type="match status" value="1"/>
</dbReference>
<evidence type="ECO:0000259" key="8">
    <source>
        <dbReference type="PROSITE" id="PS50405"/>
    </source>
</evidence>
<dbReference type="Gene3D" id="1.20.1050.10">
    <property type="match status" value="1"/>
</dbReference>
<evidence type="ECO:0000259" key="6">
    <source>
        <dbReference type="PROSITE" id="PS50040"/>
    </source>
</evidence>
<evidence type="ECO:0000313" key="9">
    <source>
        <dbReference type="EMBL" id="RPA87051.1"/>
    </source>
</evidence>
<dbReference type="EMBL" id="ML119647">
    <property type="protein sequence ID" value="RPA87051.1"/>
    <property type="molecule type" value="Genomic_DNA"/>
</dbReference>
<gene>
    <name evidence="9" type="ORF">BJ508DRAFT_410630</name>
</gene>
<evidence type="ECO:0000259" key="7">
    <source>
        <dbReference type="PROSITE" id="PS50404"/>
    </source>
</evidence>
<feature type="compositionally biased region" description="Basic and acidic residues" evidence="5">
    <location>
        <begin position="218"/>
        <end position="231"/>
    </location>
</feature>
<dbReference type="InterPro" id="IPR036282">
    <property type="entry name" value="Glutathione-S-Trfase_C_sf"/>
</dbReference>
<dbReference type="AlphaFoldDB" id="A0A3N4IS59"/>
<feature type="domain" description="EF-1-gamma C-terminal" evidence="6">
    <location>
        <begin position="252"/>
        <end position="409"/>
    </location>
</feature>
<keyword evidence="2 4" id="KW-0251">Elongation factor</keyword>
<dbReference type="Gene3D" id="3.30.70.1010">
    <property type="entry name" value="Translation elongation factor EF1B, gamma chain, conserved domain"/>
    <property type="match status" value="1"/>
</dbReference>
<keyword evidence="3 4" id="KW-0648">Protein biosynthesis</keyword>
<comment type="similarity">
    <text evidence="1">Belongs to the GST superfamily.</text>
</comment>
<dbReference type="CDD" id="cd03044">
    <property type="entry name" value="GST_N_EF1Bgamma"/>
    <property type="match status" value="1"/>
</dbReference>
<evidence type="ECO:0000256" key="1">
    <source>
        <dbReference type="ARBA" id="ARBA00007409"/>
    </source>
</evidence>
<dbReference type="Pfam" id="PF00043">
    <property type="entry name" value="GST_C"/>
    <property type="match status" value="1"/>
</dbReference>
<dbReference type="InterPro" id="IPR004045">
    <property type="entry name" value="Glutathione_S-Trfase_N"/>
</dbReference>
<feature type="domain" description="GST C-terminal" evidence="8">
    <location>
        <begin position="87"/>
        <end position="226"/>
    </location>
</feature>
<dbReference type="Proteomes" id="UP000275078">
    <property type="component" value="Unassembled WGS sequence"/>
</dbReference>
<dbReference type="InterPro" id="IPR004046">
    <property type="entry name" value="GST_C"/>
</dbReference>
<evidence type="ECO:0000313" key="10">
    <source>
        <dbReference type="Proteomes" id="UP000275078"/>
    </source>
</evidence>
<dbReference type="PROSITE" id="PS50040">
    <property type="entry name" value="EF1G_C"/>
    <property type="match status" value="1"/>
</dbReference>
<accession>A0A3N4IS59</accession>
<dbReference type="SFLD" id="SFLDS00019">
    <property type="entry name" value="Glutathione_Transferase_(cytos"/>
    <property type="match status" value="1"/>
</dbReference>
<dbReference type="GO" id="GO:0005737">
    <property type="term" value="C:cytoplasm"/>
    <property type="evidence" value="ECO:0007669"/>
    <property type="project" value="TreeGrafter"/>
</dbReference>
<dbReference type="Pfam" id="PF00647">
    <property type="entry name" value="EF1G"/>
    <property type="match status" value="1"/>
</dbReference>
<sequence length="409" mass="46056">MSFGKLYTYEKNARSTHLLAIAKENNLDIEVVDTTVGQDVKPEYLEINPLGQVPTFVGANGFTLSETIAITVFFASQNEKTTLLGRTKEDYALILKWMSFANSAFLPKLGAWFRPLIGKDAYNKKNVDAAQADTEKLAGILDKHLLSKTFLVGERITAADLFVASIVRRGYEFVFGAEFRNKYPNLTRWYTLIANFPSFKAVAGEPEFIAEAVKYTPPKKEKPAPAPKAEKPAPAPKAAEPEEEPVEEKKPAKHPLEALGRSTFVLDEWKRKYSNEDTRTGALPWFWENYPAGEYTLWKVDYKYPEELTQVFMSSNLIGGFFARLEASRKFIFGSLSVYGESNNSIITGAFLIRGDKHEPAFDVAPDWESYSFSPLDPANPEDKAFVEDVWTWDKDIQGKPHADGKVFK</sequence>
<evidence type="ECO:0000256" key="2">
    <source>
        <dbReference type="ARBA" id="ARBA00022768"/>
    </source>
</evidence>
<dbReference type="SUPFAM" id="SSF52833">
    <property type="entry name" value="Thioredoxin-like"/>
    <property type="match status" value="1"/>
</dbReference>
<dbReference type="PANTHER" id="PTHR43986:SF1">
    <property type="entry name" value="ELONGATION FACTOR 1-GAMMA"/>
    <property type="match status" value="1"/>
</dbReference>
<dbReference type="FunFam" id="3.30.70.1010:FF:000001">
    <property type="entry name" value="Elongation factor 1-gamma 1"/>
    <property type="match status" value="1"/>
</dbReference>
<dbReference type="PANTHER" id="PTHR43986">
    <property type="entry name" value="ELONGATION FACTOR 1-GAMMA"/>
    <property type="match status" value="1"/>
</dbReference>
<dbReference type="InterPro" id="IPR040079">
    <property type="entry name" value="Glutathione_S-Trfase"/>
</dbReference>
<dbReference type="OrthoDB" id="249703at2759"/>
<dbReference type="FunFam" id="1.20.1050.10:FF:000006">
    <property type="entry name" value="Elongation factor 1 gamma"/>
    <property type="match status" value="1"/>
</dbReference>
<dbReference type="PROSITE" id="PS50404">
    <property type="entry name" value="GST_NTER"/>
    <property type="match status" value="1"/>
</dbReference>
<dbReference type="Gene3D" id="3.40.30.10">
    <property type="entry name" value="Glutaredoxin"/>
    <property type="match status" value="1"/>
</dbReference>
<name>A0A3N4IS59_ASCIM</name>
<dbReference type="PROSITE" id="PS50405">
    <property type="entry name" value="GST_CTER"/>
    <property type="match status" value="1"/>
</dbReference>
<organism evidence="9 10">
    <name type="scientific">Ascobolus immersus RN42</name>
    <dbReference type="NCBI Taxonomy" id="1160509"/>
    <lineage>
        <taxon>Eukaryota</taxon>
        <taxon>Fungi</taxon>
        <taxon>Dikarya</taxon>
        <taxon>Ascomycota</taxon>
        <taxon>Pezizomycotina</taxon>
        <taxon>Pezizomycetes</taxon>
        <taxon>Pezizales</taxon>
        <taxon>Ascobolaceae</taxon>
        <taxon>Ascobolus</taxon>
    </lineage>
</organism>
<dbReference type="SMART" id="SM01183">
    <property type="entry name" value="EF1G"/>
    <property type="match status" value="1"/>
</dbReference>
<dbReference type="CDD" id="cd03181">
    <property type="entry name" value="GST_C_EF1Bgamma_like"/>
    <property type="match status" value="1"/>
</dbReference>
<feature type="domain" description="GST N-terminal" evidence="7">
    <location>
        <begin position="2"/>
        <end position="82"/>
    </location>
</feature>
<proteinExistence type="inferred from homology"/>
<dbReference type="Pfam" id="PF02798">
    <property type="entry name" value="GST_N"/>
    <property type="match status" value="1"/>
</dbReference>
<protein>
    <submittedName>
        <fullName evidence="9">EF1G-domain-containing protein</fullName>
    </submittedName>
</protein>
<dbReference type="SUPFAM" id="SSF47616">
    <property type="entry name" value="GST C-terminal domain-like"/>
    <property type="match status" value="1"/>
</dbReference>
<dbReference type="InterPro" id="IPR036249">
    <property type="entry name" value="Thioredoxin-like_sf"/>
</dbReference>
<dbReference type="InterPro" id="IPR050802">
    <property type="entry name" value="EF-GSTs"/>
</dbReference>
<dbReference type="GO" id="GO:0005634">
    <property type="term" value="C:nucleus"/>
    <property type="evidence" value="ECO:0007669"/>
    <property type="project" value="TreeGrafter"/>
</dbReference>
<dbReference type="InterPro" id="IPR010987">
    <property type="entry name" value="Glutathione-S-Trfase_C-like"/>
</dbReference>
<dbReference type="STRING" id="1160509.A0A3N4IS59"/>
<feature type="region of interest" description="Disordered" evidence="5">
    <location>
        <begin position="218"/>
        <end position="253"/>
    </location>
</feature>
<keyword evidence="10" id="KW-1185">Reference proteome</keyword>
<dbReference type="InterPro" id="IPR001662">
    <property type="entry name" value="EF1B_G_C"/>
</dbReference>
<dbReference type="GO" id="GO:0003746">
    <property type="term" value="F:translation elongation factor activity"/>
    <property type="evidence" value="ECO:0007669"/>
    <property type="project" value="UniProtKB-UniRule"/>
</dbReference>
<evidence type="ECO:0000256" key="5">
    <source>
        <dbReference type="SAM" id="MobiDB-lite"/>
    </source>
</evidence>
<evidence type="ECO:0000256" key="4">
    <source>
        <dbReference type="PROSITE-ProRule" id="PRU00519"/>
    </source>
</evidence>
<dbReference type="FunFam" id="3.40.30.10:FF:000142">
    <property type="entry name" value="Elongation factor 1 gamma"/>
    <property type="match status" value="1"/>
</dbReference>
<evidence type="ECO:0000256" key="3">
    <source>
        <dbReference type="ARBA" id="ARBA00022917"/>
    </source>
</evidence>
<dbReference type="InterPro" id="IPR036433">
    <property type="entry name" value="EF1B_G_C_sf"/>
</dbReference>
<reference evidence="9 10" key="1">
    <citation type="journal article" date="2018" name="Nat. Ecol. Evol.">
        <title>Pezizomycetes genomes reveal the molecular basis of ectomycorrhizal truffle lifestyle.</title>
        <authorList>
            <person name="Murat C."/>
            <person name="Payen T."/>
            <person name="Noel B."/>
            <person name="Kuo A."/>
            <person name="Morin E."/>
            <person name="Chen J."/>
            <person name="Kohler A."/>
            <person name="Krizsan K."/>
            <person name="Balestrini R."/>
            <person name="Da Silva C."/>
            <person name="Montanini B."/>
            <person name="Hainaut M."/>
            <person name="Levati E."/>
            <person name="Barry K.W."/>
            <person name="Belfiori B."/>
            <person name="Cichocki N."/>
            <person name="Clum A."/>
            <person name="Dockter R.B."/>
            <person name="Fauchery L."/>
            <person name="Guy J."/>
            <person name="Iotti M."/>
            <person name="Le Tacon F."/>
            <person name="Lindquist E.A."/>
            <person name="Lipzen A."/>
            <person name="Malagnac F."/>
            <person name="Mello A."/>
            <person name="Molinier V."/>
            <person name="Miyauchi S."/>
            <person name="Poulain J."/>
            <person name="Riccioni C."/>
            <person name="Rubini A."/>
            <person name="Sitrit Y."/>
            <person name="Splivallo R."/>
            <person name="Traeger S."/>
            <person name="Wang M."/>
            <person name="Zifcakova L."/>
            <person name="Wipf D."/>
            <person name="Zambonelli A."/>
            <person name="Paolocci F."/>
            <person name="Nowrousian M."/>
            <person name="Ottonello S."/>
            <person name="Baldrian P."/>
            <person name="Spatafora J.W."/>
            <person name="Henrissat B."/>
            <person name="Nagy L.G."/>
            <person name="Aury J.M."/>
            <person name="Wincker P."/>
            <person name="Grigoriev I.V."/>
            <person name="Bonfante P."/>
            <person name="Martin F.M."/>
        </authorList>
    </citation>
    <scope>NUCLEOTIDE SEQUENCE [LARGE SCALE GENOMIC DNA]</scope>
    <source>
        <strain evidence="9 10">RN42</strain>
    </source>
</reference>